<keyword evidence="3" id="KW-0808">Transferase</keyword>
<dbReference type="SUPFAM" id="SSF53756">
    <property type="entry name" value="UDP-Glycosyltransferase/glycogen phosphorylase"/>
    <property type="match status" value="1"/>
</dbReference>
<dbReference type="AlphaFoldDB" id="A0A842IQJ8"/>
<dbReference type="PANTHER" id="PTHR45947">
    <property type="entry name" value="SULFOQUINOVOSYL TRANSFERASE SQD2"/>
    <property type="match status" value="1"/>
</dbReference>
<dbReference type="CDD" id="cd03820">
    <property type="entry name" value="GT4_AmsD-like"/>
    <property type="match status" value="1"/>
</dbReference>
<dbReference type="Proteomes" id="UP000533900">
    <property type="component" value="Unassembled WGS sequence"/>
</dbReference>
<dbReference type="GO" id="GO:0016757">
    <property type="term" value="F:glycosyltransferase activity"/>
    <property type="evidence" value="ECO:0007669"/>
    <property type="project" value="InterPro"/>
</dbReference>
<sequence length="368" mass="41705">MEPRKKKIAFVIGGLTPGGAERVITNLSNSLSKDFDVVIITFIESDPFYTLNDSVKVISCFKKLPKPSSFIGSLKLNYVILKQVSKITKREKIDLLIGFITQANIKAVIAAKLNRIPCLISERNDPLKNDIPKFWVILRKFIYPRADCLIVQTEKVKQVYERMIKTKDMVVLPNPISSELSQLRKAYSTNREKIILSVGTFNNDKRQEKIISAFHELNLSNWQLLLIGEGPTESKLKAMVQDLNLSNKVQFLSKIRNVEYYYNKASIFAFSSKAEGFPNVLLEAMHFGLPSISTDCNYGPSELIDDGENGFLVPVDDQTMFVEKLGHLVSNEDLQMSFSIKSKETTEKFLDTHVTSSWKSLILDHLAK</sequence>
<dbReference type="RefSeq" id="WP_185788716.1">
    <property type="nucleotide sequence ID" value="NZ_CANMIT010000002.1"/>
</dbReference>
<dbReference type="InterPro" id="IPR028098">
    <property type="entry name" value="Glyco_trans_4-like_N"/>
</dbReference>
<dbReference type="Gene3D" id="3.40.50.2000">
    <property type="entry name" value="Glycogen Phosphorylase B"/>
    <property type="match status" value="2"/>
</dbReference>
<evidence type="ECO:0000259" key="2">
    <source>
        <dbReference type="Pfam" id="PF13439"/>
    </source>
</evidence>
<dbReference type="InterPro" id="IPR001296">
    <property type="entry name" value="Glyco_trans_1"/>
</dbReference>
<dbReference type="EMBL" id="JACLCP010000002">
    <property type="protein sequence ID" value="MBC2844995.1"/>
    <property type="molecule type" value="Genomic_DNA"/>
</dbReference>
<gene>
    <name evidence="3" type="ORF">H7F21_07825</name>
</gene>
<comment type="caution">
    <text evidence="3">The sequence shown here is derived from an EMBL/GenBank/DDBJ whole genome shotgun (WGS) entry which is preliminary data.</text>
</comment>
<evidence type="ECO:0000313" key="3">
    <source>
        <dbReference type="EMBL" id="MBC2844995.1"/>
    </source>
</evidence>
<dbReference type="PANTHER" id="PTHR45947:SF3">
    <property type="entry name" value="SULFOQUINOVOSYL TRANSFERASE SQD2"/>
    <property type="match status" value="1"/>
</dbReference>
<accession>A0A842IQJ8</accession>
<dbReference type="Pfam" id="PF13439">
    <property type="entry name" value="Glyco_transf_4"/>
    <property type="match status" value="1"/>
</dbReference>
<feature type="domain" description="Glycosyltransferase subfamily 4-like N-terminal" evidence="2">
    <location>
        <begin position="17"/>
        <end position="178"/>
    </location>
</feature>
<dbReference type="InterPro" id="IPR050194">
    <property type="entry name" value="Glycosyltransferase_grp1"/>
</dbReference>
<reference evidence="3" key="1">
    <citation type="submission" date="2020-08" db="EMBL/GenBank/DDBJ databases">
        <title>Winogradskyella ouciana sp. nov., isolated from the hadal seawater of the Mariana Trench.</title>
        <authorList>
            <person name="He X."/>
        </authorList>
    </citation>
    <scope>NUCLEOTIDE SEQUENCE [LARGE SCALE GENOMIC DNA]</scope>
    <source>
        <strain evidence="3">KCTC 52348</strain>
    </source>
</reference>
<keyword evidence="4" id="KW-1185">Reference proteome</keyword>
<organism evidence="3 4">
    <name type="scientific">Winogradskyella flava</name>
    <dbReference type="NCBI Taxonomy" id="1884876"/>
    <lineage>
        <taxon>Bacteria</taxon>
        <taxon>Pseudomonadati</taxon>
        <taxon>Bacteroidota</taxon>
        <taxon>Flavobacteriia</taxon>
        <taxon>Flavobacteriales</taxon>
        <taxon>Flavobacteriaceae</taxon>
        <taxon>Winogradskyella</taxon>
    </lineage>
</organism>
<protein>
    <submittedName>
        <fullName evidence="3">Glycosyltransferase family 4 protein</fullName>
    </submittedName>
</protein>
<feature type="domain" description="Glycosyl transferase family 1" evidence="1">
    <location>
        <begin position="190"/>
        <end position="344"/>
    </location>
</feature>
<name>A0A842IQJ8_9FLAO</name>
<dbReference type="Pfam" id="PF00534">
    <property type="entry name" value="Glycos_transf_1"/>
    <property type="match status" value="1"/>
</dbReference>
<evidence type="ECO:0000313" key="4">
    <source>
        <dbReference type="Proteomes" id="UP000533900"/>
    </source>
</evidence>
<evidence type="ECO:0000259" key="1">
    <source>
        <dbReference type="Pfam" id="PF00534"/>
    </source>
</evidence>
<proteinExistence type="predicted"/>